<name>A0ABV8T5K7_9GAMM</name>
<protein>
    <submittedName>
        <fullName evidence="2">Aromatic ring-opening dioxygenase subunit LigA</fullName>
    </submittedName>
</protein>
<organism evidence="2 3">
    <name type="scientific">Steroidobacter flavus</name>
    <dbReference type="NCBI Taxonomy" id="1842136"/>
    <lineage>
        <taxon>Bacteria</taxon>
        <taxon>Pseudomonadati</taxon>
        <taxon>Pseudomonadota</taxon>
        <taxon>Gammaproteobacteria</taxon>
        <taxon>Steroidobacterales</taxon>
        <taxon>Steroidobacteraceae</taxon>
        <taxon>Steroidobacter</taxon>
    </lineage>
</organism>
<feature type="domain" description="Extradiol ring-cleavage dioxygenase LigAB LigA subunit" evidence="1">
    <location>
        <begin position="6"/>
        <end position="81"/>
    </location>
</feature>
<proteinExistence type="predicted"/>
<dbReference type="Gene3D" id="1.10.700.10">
    <property type="entry name" value="Dioxygenase LigAB, LigA subunit"/>
    <property type="match status" value="1"/>
</dbReference>
<gene>
    <name evidence="2" type="ORF">ACFPN2_35295</name>
</gene>
<dbReference type="InterPro" id="IPR011986">
    <property type="entry name" value="Xdiol_dOase_LigA"/>
</dbReference>
<dbReference type="RefSeq" id="WP_380605519.1">
    <property type="nucleotide sequence ID" value="NZ_JBHSDU010000015.1"/>
</dbReference>
<dbReference type="CDD" id="cd07321">
    <property type="entry name" value="Extradiol_Dioxygenase_3A_like"/>
    <property type="match status" value="1"/>
</dbReference>
<keyword evidence="3" id="KW-1185">Reference proteome</keyword>
<dbReference type="Pfam" id="PF07746">
    <property type="entry name" value="LigA"/>
    <property type="match status" value="1"/>
</dbReference>
<evidence type="ECO:0000313" key="2">
    <source>
        <dbReference type="EMBL" id="MFC4314385.1"/>
    </source>
</evidence>
<dbReference type="Proteomes" id="UP001595904">
    <property type="component" value="Unassembled WGS sequence"/>
</dbReference>
<dbReference type="EMBL" id="JBHSDU010000015">
    <property type="protein sequence ID" value="MFC4314385.1"/>
    <property type="molecule type" value="Genomic_DNA"/>
</dbReference>
<keyword evidence="2" id="KW-0223">Dioxygenase</keyword>
<sequence>MSLYGLQKFLFEINREPSVQQAFRESPQALLDRYSLTVEERHAIESHDIGLIYVLGANGQLLMHFAAYLGMPWADYIAAMRTGIAKHGPVRAGVYAMTTRMDEKVAGV</sequence>
<evidence type="ECO:0000313" key="3">
    <source>
        <dbReference type="Proteomes" id="UP001595904"/>
    </source>
</evidence>
<keyword evidence="2" id="KW-0560">Oxidoreductase</keyword>
<dbReference type="GO" id="GO:0051213">
    <property type="term" value="F:dioxygenase activity"/>
    <property type="evidence" value="ECO:0007669"/>
    <property type="project" value="UniProtKB-KW"/>
</dbReference>
<dbReference type="InterPro" id="IPR036622">
    <property type="entry name" value="LigA_sf"/>
</dbReference>
<dbReference type="SUPFAM" id="SSF48076">
    <property type="entry name" value="LigA subunit of an aromatic-ring-opening dioxygenase LigAB"/>
    <property type="match status" value="1"/>
</dbReference>
<reference evidence="3" key="1">
    <citation type="journal article" date="2019" name="Int. J. Syst. Evol. Microbiol.">
        <title>The Global Catalogue of Microorganisms (GCM) 10K type strain sequencing project: providing services to taxonomists for standard genome sequencing and annotation.</title>
        <authorList>
            <consortium name="The Broad Institute Genomics Platform"/>
            <consortium name="The Broad Institute Genome Sequencing Center for Infectious Disease"/>
            <person name="Wu L."/>
            <person name="Ma J."/>
        </authorList>
    </citation>
    <scope>NUCLEOTIDE SEQUENCE [LARGE SCALE GENOMIC DNA]</scope>
    <source>
        <strain evidence="3">CGMCC 1.10759</strain>
    </source>
</reference>
<comment type="caution">
    <text evidence="2">The sequence shown here is derived from an EMBL/GenBank/DDBJ whole genome shotgun (WGS) entry which is preliminary data.</text>
</comment>
<accession>A0ABV8T5K7</accession>
<evidence type="ECO:0000259" key="1">
    <source>
        <dbReference type="Pfam" id="PF07746"/>
    </source>
</evidence>